<proteinExistence type="predicted"/>
<dbReference type="EMBL" id="VFOM01000001">
    <property type="protein sequence ID" value="TQL47234.1"/>
    <property type="molecule type" value="Genomic_DNA"/>
</dbReference>
<keyword evidence="1" id="KW-0479">Metal-binding</keyword>
<reference evidence="7 8" key="1">
    <citation type="submission" date="2019-06" db="EMBL/GenBank/DDBJ databases">
        <title>Sequencing the genomes of 1000 actinobacteria strains.</title>
        <authorList>
            <person name="Klenk H.-P."/>
        </authorList>
    </citation>
    <scope>NUCLEOTIDE SEQUENCE [LARGE SCALE GENOMIC DNA]</scope>
    <source>
        <strain evidence="7 8">DSM 26477</strain>
    </source>
</reference>
<dbReference type="AlphaFoldDB" id="A0A542YGX6"/>
<keyword evidence="2" id="KW-0863">Zinc-finger</keyword>
<evidence type="ECO:0000256" key="4">
    <source>
        <dbReference type="PROSITE-ProRule" id="PRU00510"/>
    </source>
</evidence>
<dbReference type="OrthoDB" id="1121111at2"/>
<feature type="region of interest" description="Disordered" evidence="5">
    <location>
        <begin position="40"/>
        <end position="61"/>
    </location>
</feature>
<dbReference type="InterPro" id="IPR020460">
    <property type="entry name" value="Znf_C4-type_bac"/>
</dbReference>
<dbReference type="InterPro" id="IPR000962">
    <property type="entry name" value="Znf_DskA_TraR"/>
</dbReference>
<dbReference type="PANTHER" id="PTHR33823">
    <property type="entry name" value="RNA POLYMERASE-BINDING TRANSCRIPTION FACTOR DKSA-RELATED"/>
    <property type="match status" value="1"/>
</dbReference>
<dbReference type="SUPFAM" id="SSF109635">
    <property type="entry name" value="DnaK suppressor protein DksA, alpha-hairpin domain"/>
    <property type="match status" value="1"/>
</dbReference>
<dbReference type="GO" id="GO:0008270">
    <property type="term" value="F:zinc ion binding"/>
    <property type="evidence" value="ECO:0007669"/>
    <property type="project" value="UniProtKB-KW"/>
</dbReference>
<evidence type="ECO:0000313" key="7">
    <source>
        <dbReference type="EMBL" id="TQL47234.1"/>
    </source>
</evidence>
<name>A0A542YGX6_9MICO</name>
<dbReference type="PROSITE" id="PS51128">
    <property type="entry name" value="ZF_DKSA_2"/>
    <property type="match status" value="1"/>
</dbReference>
<dbReference type="PROSITE" id="PS01102">
    <property type="entry name" value="ZF_DKSA_1"/>
    <property type="match status" value="1"/>
</dbReference>
<comment type="caution">
    <text evidence="7">The sequence shown here is derived from an EMBL/GenBank/DDBJ whole genome shotgun (WGS) entry which is preliminary data.</text>
</comment>
<dbReference type="RefSeq" id="WP_141879513.1">
    <property type="nucleotide sequence ID" value="NZ_VFOM01000001.1"/>
</dbReference>
<sequence length="121" mass="13192">MPLTDAALARFRVSLSQARDDTVRLMAGLGDDIRLIVDARQDSNSDDEHDPEGSTLAFERSQSDALLQQSRQRLADIDAALGRLDDGSFGVCERCGRPIAEARLEARPYARLCIDCASLVG</sequence>
<dbReference type="SUPFAM" id="SSF57716">
    <property type="entry name" value="Glucocorticoid receptor-like (DNA-binding domain)"/>
    <property type="match status" value="1"/>
</dbReference>
<evidence type="ECO:0000259" key="6">
    <source>
        <dbReference type="Pfam" id="PF01258"/>
    </source>
</evidence>
<dbReference type="Pfam" id="PF01258">
    <property type="entry name" value="zf-dskA_traR"/>
    <property type="match status" value="1"/>
</dbReference>
<feature type="zinc finger region" description="dksA C4-type" evidence="4">
    <location>
        <begin position="92"/>
        <end position="116"/>
    </location>
</feature>
<evidence type="ECO:0000256" key="3">
    <source>
        <dbReference type="ARBA" id="ARBA00022833"/>
    </source>
</evidence>
<dbReference type="InterPro" id="IPR037187">
    <property type="entry name" value="DnaK_N"/>
</dbReference>
<protein>
    <submittedName>
        <fullName evidence="7">TraR/DksA family transcriptional regulator</fullName>
    </submittedName>
</protein>
<feature type="domain" description="Zinc finger DksA/TraR C4-type" evidence="6">
    <location>
        <begin position="87"/>
        <end position="118"/>
    </location>
</feature>
<keyword evidence="3" id="KW-0862">Zinc</keyword>
<dbReference type="PRINTS" id="PR00618">
    <property type="entry name" value="DKSAZNFINGER"/>
</dbReference>
<gene>
    <name evidence="7" type="ORF">FB562_0286</name>
</gene>
<evidence type="ECO:0000256" key="2">
    <source>
        <dbReference type="ARBA" id="ARBA00022771"/>
    </source>
</evidence>
<keyword evidence="8" id="KW-1185">Reference proteome</keyword>
<evidence type="ECO:0000256" key="1">
    <source>
        <dbReference type="ARBA" id="ARBA00022723"/>
    </source>
</evidence>
<dbReference type="Gene3D" id="1.20.120.910">
    <property type="entry name" value="DksA, coiled-coil domain"/>
    <property type="match status" value="1"/>
</dbReference>
<organism evidence="7 8">
    <name type="scientific">Homoserinimonas aerilata</name>
    <dbReference type="NCBI Taxonomy" id="1162970"/>
    <lineage>
        <taxon>Bacteria</taxon>
        <taxon>Bacillati</taxon>
        <taxon>Actinomycetota</taxon>
        <taxon>Actinomycetes</taxon>
        <taxon>Micrococcales</taxon>
        <taxon>Microbacteriaceae</taxon>
        <taxon>Homoserinimonas</taxon>
    </lineage>
</organism>
<dbReference type="PANTHER" id="PTHR33823:SF4">
    <property type="entry name" value="GENERAL STRESS PROTEIN 16O"/>
    <property type="match status" value="1"/>
</dbReference>
<accession>A0A542YGX6</accession>
<dbReference type="Proteomes" id="UP000317998">
    <property type="component" value="Unassembled WGS sequence"/>
</dbReference>
<dbReference type="InterPro" id="IPR020458">
    <property type="entry name" value="Znf_DskA_TraR_CS"/>
</dbReference>
<evidence type="ECO:0000256" key="5">
    <source>
        <dbReference type="SAM" id="MobiDB-lite"/>
    </source>
</evidence>
<evidence type="ECO:0000313" key="8">
    <source>
        <dbReference type="Proteomes" id="UP000317998"/>
    </source>
</evidence>